<dbReference type="PROSITE" id="PS50948">
    <property type="entry name" value="PAN"/>
    <property type="match status" value="1"/>
</dbReference>
<evidence type="ECO:0000256" key="9">
    <source>
        <dbReference type="ARBA" id="ARBA00047899"/>
    </source>
</evidence>
<dbReference type="OrthoDB" id="619632at2759"/>
<evidence type="ECO:0000256" key="4">
    <source>
        <dbReference type="ARBA" id="ARBA00022729"/>
    </source>
</evidence>
<dbReference type="InterPro" id="IPR001480">
    <property type="entry name" value="Bulb-type_lectin_dom"/>
</dbReference>
<comment type="caution">
    <text evidence="11">Lacks conserved residue(s) required for the propagation of feature annotation.</text>
</comment>
<evidence type="ECO:0000259" key="15">
    <source>
        <dbReference type="PROSITE" id="PS50927"/>
    </source>
</evidence>
<gene>
    <name evidence="17" type="ORF">EJB05_53658</name>
</gene>
<evidence type="ECO:0000313" key="18">
    <source>
        <dbReference type="Proteomes" id="UP000324897"/>
    </source>
</evidence>
<feature type="transmembrane region" description="Helical" evidence="12">
    <location>
        <begin position="432"/>
        <end position="451"/>
    </location>
</feature>
<evidence type="ECO:0000256" key="11">
    <source>
        <dbReference type="PROSITE-ProRule" id="PRU00076"/>
    </source>
</evidence>
<dbReference type="GO" id="GO:0048544">
    <property type="term" value="P:recognition of pollen"/>
    <property type="evidence" value="ECO:0007669"/>
    <property type="project" value="InterPro"/>
</dbReference>
<evidence type="ECO:0000256" key="7">
    <source>
        <dbReference type="ARBA" id="ARBA00023157"/>
    </source>
</evidence>
<evidence type="ECO:0000256" key="3">
    <source>
        <dbReference type="ARBA" id="ARBA00022692"/>
    </source>
</evidence>
<dbReference type="PROSITE" id="PS50927">
    <property type="entry name" value="BULB_LECTIN"/>
    <property type="match status" value="1"/>
</dbReference>
<dbReference type="SMART" id="SM00473">
    <property type="entry name" value="PAN_AP"/>
    <property type="match status" value="1"/>
</dbReference>
<keyword evidence="8" id="KW-0675">Receptor</keyword>
<dbReference type="GO" id="GO:0004674">
    <property type="term" value="F:protein serine/threonine kinase activity"/>
    <property type="evidence" value="ECO:0007669"/>
    <property type="project" value="UniProtKB-EC"/>
</dbReference>
<reference evidence="17 18" key="1">
    <citation type="journal article" date="2019" name="Sci. Rep.">
        <title>A high-quality genome of Eragrostis curvula grass provides insights into Poaceae evolution and supports new strategies to enhance forage quality.</title>
        <authorList>
            <person name="Carballo J."/>
            <person name="Santos B.A.C.M."/>
            <person name="Zappacosta D."/>
            <person name="Garbus I."/>
            <person name="Selva J.P."/>
            <person name="Gallo C.A."/>
            <person name="Diaz A."/>
            <person name="Albertini E."/>
            <person name="Caccamo M."/>
            <person name="Echenique V."/>
        </authorList>
    </citation>
    <scope>NUCLEOTIDE SEQUENCE [LARGE SCALE GENOMIC DNA]</scope>
    <source>
        <strain evidence="18">cv. Victoria</strain>
        <tissue evidence="17">Leaf</tissue>
    </source>
</reference>
<evidence type="ECO:0000256" key="12">
    <source>
        <dbReference type="SAM" id="Phobius"/>
    </source>
</evidence>
<evidence type="ECO:0000256" key="2">
    <source>
        <dbReference type="ARBA" id="ARBA00012513"/>
    </source>
</evidence>
<dbReference type="InterPro" id="IPR003609">
    <property type="entry name" value="Pan_app"/>
</dbReference>
<keyword evidence="18" id="KW-1185">Reference proteome</keyword>
<dbReference type="GO" id="GO:0016020">
    <property type="term" value="C:membrane"/>
    <property type="evidence" value="ECO:0007669"/>
    <property type="project" value="UniProtKB-SubCell"/>
</dbReference>
<evidence type="ECO:0000313" key="17">
    <source>
        <dbReference type="EMBL" id="TVU00927.1"/>
    </source>
</evidence>
<dbReference type="AlphaFoldDB" id="A0A5J9SPS1"/>
<keyword evidence="11" id="KW-0245">EGF-like domain</keyword>
<comment type="catalytic activity">
    <reaction evidence="10">
        <text>L-seryl-[protein] + ATP = O-phospho-L-seryl-[protein] + ADP + H(+)</text>
        <dbReference type="Rhea" id="RHEA:17989"/>
        <dbReference type="Rhea" id="RHEA-COMP:9863"/>
        <dbReference type="Rhea" id="RHEA-COMP:11604"/>
        <dbReference type="ChEBI" id="CHEBI:15378"/>
        <dbReference type="ChEBI" id="CHEBI:29999"/>
        <dbReference type="ChEBI" id="CHEBI:30616"/>
        <dbReference type="ChEBI" id="CHEBI:83421"/>
        <dbReference type="ChEBI" id="CHEBI:456216"/>
        <dbReference type="EC" id="2.7.11.1"/>
    </reaction>
</comment>
<keyword evidence="4 13" id="KW-0732">Signal</keyword>
<protein>
    <recommendedName>
        <fullName evidence="2">non-specific serine/threonine protein kinase</fullName>
        <ecNumber evidence="2">2.7.11.1</ecNumber>
    </recommendedName>
</protein>
<dbReference type="InterPro" id="IPR036426">
    <property type="entry name" value="Bulb-type_lectin_dom_sf"/>
</dbReference>
<dbReference type="EMBL" id="RWGY01000529">
    <property type="protein sequence ID" value="TVU00927.1"/>
    <property type="molecule type" value="Genomic_DNA"/>
</dbReference>
<dbReference type="Pfam" id="PF01453">
    <property type="entry name" value="B_lectin"/>
    <property type="match status" value="1"/>
</dbReference>
<keyword evidence="6 12" id="KW-0472">Membrane</keyword>
<comment type="caution">
    <text evidence="17">The sequence shown here is derived from an EMBL/GenBank/DDBJ whole genome shotgun (WGS) entry which is preliminary data.</text>
</comment>
<evidence type="ECO:0000256" key="13">
    <source>
        <dbReference type="SAM" id="SignalP"/>
    </source>
</evidence>
<dbReference type="GO" id="GO:0051707">
    <property type="term" value="P:response to other organism"/>
    <property type="evidence" value="ECO:0007669"/>
    <property type="project" value="UniProtKB-ARBA"/>
</dbReference>
<dbReference type="Gramene" id="TVU00927">
    <property type="protein sequence ID" value="TVU00927"/>
    <property type="gene ID" value="EJB05_53658"/>
</dbReference>
<sequence length="546" mass="61825">MAQCSCFLLLITLIHLISLISARDFLDAGSYLSIVDSSHVLHSPSGTFSCGFYSISPNASTFSIWFSKSSSRTIVWSMNALRPVENRSSTMVKLSKDGRMELLENDQTVWTNNVNDPAATHVRAQLLDTGNLIVKGKGDTIPLWQSFDSPTDTLLPTQKFSATTKLVSSNRKLQAGNGNYSFRFDDQYLLSLFYQQKDMSIIYWPDPTSDIWKKNRKQFNRTITGSLDSSGHFLASDRTTFTAADFGPRITRRLTLDRDGNLRLYSLRKEDGNWSVTWMSFYQLCNVQGLCGRNGICVYTPVPACACAPGFEFVDPSEWSKGCKSKVKISRDPQKVKFARLPHTDFYGNDMSAHTFVSLDECQKICLEDYKCVGFAYWEGAGGCYPKDVLYAGKTLRHSGGDGTGTMFIKINKGVQENDSLIPQSQPFGPKYGIDLFLAEVLFIVLGWFILRRERRELRGLWPAEAGYEIINNHFRRRMIHMLKVNLQLADTEEDWINDFIDPKLKGQFNKLQAKTMMKLAISCLEEDRAERPTMEDVAQMLISSD</sequence>
<dbReference type="InterPro" id="IPR000742">
    <property type="entry name" value="EGF"/>
</dbReference>
<evidence type="ECO:0000256" key="6">
    <source>
        <dbReference type="ARBA" id="ARBA00023136"/>
    </source>
</evidence>
<dbReference type="SUPFAM" id="SSF51110">
    <property type="entry name" value="alpha-D-mannose-specific plant lectins"/>
    <property type="match status" value="1"/>
</dbReference>
<comment type="subcellular location">
    <subcellularLocation>
        <location evidence="1">Membrane</location>
        <topology evidence="1">Single-pass type I membrane protein</topology>
    </subcellularLocation>
</comment>
<dbReference type="PROSITE" id="PS50026">
    <property type="entry name" value="EGF_3"/>
    <property type="match status" value="1"/>
</dbReference>
<evidence type="ECO:0000256" key="5">
    <source>
        <dbReference type="ARBA" id="ARBA00022989"/>
    </source>
</evidence>
<dbReference type="Pfam" id="PF00954">
    <property type="entry name" value="S_locus_glycop"/>
    <property type="match status" value="1"/>
</dbReference>
<keyword evidence="7" id="KW-1015">Disulfide bond</keyword>
<dbReference type="CDD" id="cd00053">
    <property type="entry name" value="EGF"/>
    <property type="match status" value="1"/>
</dbReference>
<dbReference type="CDD" id="cd01098">
    <property type="entry name" value="PAN_AP_plant"/>
    <property type="match status" value="1"/>
</dbReference>
<dbReference type="Gene3D" id="3.50.4.10">
    <property type="entry name" value="Hepatocyte Growth Factor"/>
    <property type="match status" value="1"/>
</dbReference>
<feature type="signal peptide" evidence="13">
    <location>
        <begin position="1"/>
        <end position="22"/>
    </location>
</feature>
<dbReference type="PANTHER" id="PTHR47974">
    <property type="entry name" value="OS07G0415500 PROTEIN"/>
    <property type="match status" value="1"/>
</dbReference>
<dbReference type="EC" id="2.7.11.1" evidence="2"/>
<dbReference type="CDD" id="cd00028">
    <property type="entry name" value="B_lectin"/>
    <property type="match status" value="1"/>
</dbReference>
<comment type="catalytic activity">
    <reaction evidence="9">
        <text>L-threonyl-[protein] + ATP = O-phospho-L-threonyl-[protein] + ADP + H(+)</text>
        <dbReference type="Rhea" id="RHEA:46608"/>
        <dbReference type="Rhea" id="RHEA-COMP:11060"/>
        <dbReference type="Rhea" id="RHEA-COMP:11605"/>
        <dbReference type="ChEBI" id="CHEBI:15378"/>
        <dbReference type="ChEBI" id="CHEBI:30013"/>
        <dbReference type="ChEBI" id="CHEBI:30616"/>
        <dbReference type="ChEBI" id="CHEBI:61977"/>
        <dbReference type="ChEBI" id="CHEBI:456216"/>
        <dbReference type="EC" id="2.7.11.1"/>
    </reaction>
</comment>
<dbReference type="Proteomes" id="UP000324897">
    <property type="component" value="Unassembled WGS sequence"/>
</dbReference>
<dbReference type="SMART" id="SM00108">
    <property type="entry name" value="B_lectin"/>
    <property type="match status" value="1"/>
</dbReference>
<evidence type="ECO:0000259" key="16">
    <source>
        <dbReference type="PROSITE" id="PS50948"/>
    </source>
</evidence>
<keyword evidence="5 12" id="KW-1133">Transmembrane helix</keyword>
<organism evidence="17 18">
    <name type="scientific">Eragrostis curvula</name>
    <name type="common">weeping love grass</name>
    <dbReference type="NCBI Taxonomy" id="38414"/>
    <lineage>
        <taxon>Eukaryota</taxon>
        <taxon>Viridiplantae</taxon>
        <taxon>Streptophyta</taxon>
        <taxon>Embryophyta</taxon>
        <taxon>Tracheophyta</taxon>
        <taxon>Spermatophyta</taxon>
        <taxon>Magnoliopsida</taxon>
        <taxon>Liliopsida</taxon>
        <taxon>Poales</taxon>
        <taxon>Poaceae</taxon>
        <taxon>PACMAD clade</taxon>
        <taxon>Chloridoideae</taxon>
        <taxon>Eragrostideae</taxon>
        <taxon>Eragrostidinae</taxon>
        <taxon>Eragrostis</taxon>
    </lineage>
</organism>
<feature type="non-terminal residue" evidence="17">
    <location>
        <position position="1"/>
    </location>
</feature>
<evidence type="ECO:0000256" key="10">
    <source>
        <dbReference type="ARBA" id="ARBA00048679"/>
    </source>
</evidence>
<keyword evidence="3 12" id="KW-0812">Transmembrane</keyword>
<feature type="domain" description="Apple" evidence="16">
    <location>
        <begin position="323"/>
        <end position="412"/>
    </location>
</feature>
<dbReference type="Gene3D" id="1.10.510.10">
    <property type="entry name" value="Transferase(Phosphotransferase) domain 1"/>
    <property type="match status" value="1"/>
</dbReference>
<evidence type="ECO:0000259" key="14">
    <source>
        <dbReference type="PROSITE" id="PS50026"/>
    </source>
</evidence>
<feature type="domain" description="Bulb-type lectin" evidence="15">
    <location>
        <begin position="26"/>
        <end position="147"/>
    </location>
</feature>
<evidence type="ECO:0000256" key="1">
    <source>
        <dbReference type="ARBA" id="ARBA00004479"/>
    </source>
</evidence>
<proteinExistence type="predicted"/>
<dbReference type="PANTHER" id="PTHR47974:SF33">
    <property type="entry name" value="PROTEIN KINASE DOMAIN-CONTAINING PROTEIN"/>
    <property type="match status" value="1"/>
</dbReference>
<accession>A0A5J9SPS1</accession>
<dbReference type="InterPro" id="IPR000858">
    <property type="entry name" value="S_locus_glycoprot_dom"/>
</dbReference>
<dbReference type="Pfam" id="PF00024">
    <property type="entry name" value="PAN_1"/>
    <property type="match status" value="1"/>
</dbReference>
<feature type="chain" id="PRO_5023844751" description="non-specific serine/threonine protein kinase" evidence="13">
    <location>
        <begin position="23"/>
        <end position="546"/>
    </location>
</feature>
<name>A0A5J9SPS1_9POAL</name>
<feature type="domain" description="EGF-like" evidence="14">
    <location>
        <begin position="281"/>
        <end position="317"/>
    </location>
</feature>
<evidence type="ECO:0000256" key="8">
    <source>
        <dbReference type="ARBA" id="ARBA00023170"/>
    </source>
</evidence>
<dbReference type="Gene3D" id="2.90.10.10">
    <property type="entry name" value="Bulb-type lectin domain"/>
    <property type="match status" value="1"/>
</dbReference>